<accession>A0A7V1LKK8</accession>
<dbReference type="GO" id="GO:0030246">
    <property type="term" value="F:carbohydrate binding"/>
    <property type="evidence" value="ECO:0007669"/>
    <property type="project" value="InterPro"/>
</dbReference>
<comment type="caution">
    <text evidence="2">The sequence shown here is derived from an EMBL/GenBank/DDBJ whole genome shotgun (WGS) entry which is preliminary data.</text>
</comment>
<dbReference type="SUPFAM" id="SSF49452">
    <property type="entry name" value="Starch-binding domain-like"/>
    <property type="match status" value="1"/>
</dbReference>
<dbReference type="Gene3D" id="2.60.40.1120">
    <property type="entry name" value="Carboxypeptidase-like, regulatory domain"/>
    <property type="match status" value="1"/>
</dbReference>
<feature type="chain" id="PRO_5031144398" evidence="1">
    <location>
        <begin position="23"/>
        <end position="123"/>
    </location>
</feature>
<protein>
    <submittedName>
        <fullName evidence="2">Carboxypeptidase regulatory-like domain-containing protein</fullName>
    </submittedName>
</protein>
<keyword evidence="2" id="KW-0121">Carboxypeptidase</keyword>
<evidence type="ECO:0000313" key="2">
    <source>
        <dbReference type="EMBL" id="HED09743.1"/>
    </source>
</evidence>
<dbReference type="Pfam" id="PF13620">
    <property type="entry name" value="CarboxypepD_reg"/>
    <property type="match status" value="1"/>
</dbReference>
<reference evidence="2" key="1">
    <citation type="journal article" date="2020" name="mSystems">
        <title>Genome- and Community-Level Interaction Insights into Carbon Utilization and Element Cycling Functions of Hydrothermarchaeota in Hydrothermal Sediment.</title>
        <authorList>
            <person name="Zhou Z."/>
            <person name="Liu Y."/>
            <person name="Xu W."/>
            <person name="Pan J."/>
            <person name="Luo Z.H."/>
            <person name="Li M."/>
        </authorList>
    </citation>
    <scope>NUCLEOTIDE SEQUENCE [LARGE SCALE GENOMIC DNA]</scope>
    <source>
        <strain evidence="2">HyVt-456</strain>
    </source>
</reference>
<keyword evidence="1" id="KW-0732">Signal</keyword>
<organism evidence="2">
    <name type="scientific">Caldithrix abyssi</name>
    <dbReference type="NCBI Taxonomy" id="187145"/>
    <lineage>
        <taxon>Bacteria</taxon>
        <taxon>Pseudomonadati</taxon>
        <taxon>Calditrichota</taxon>
        <taxon>Calditrichia</taxon>
        <taxon>Calditrichales</taxon>
        <taxon>Calditrichaceae</taxon>
        <taxon>Caldithrix</taxon>
    </lineage>
</organism>
<dbReference type="EMBL" id="DRLD01000096">
    <property type="protein sequence ID" value="HED09743.1"/>
    <property type="molecule type" value="Genomic_DNA"/>
</dbReference>
<feature type="signal peptide" evidence="1">
    <location>
        <begin position="1"/>
        <end position="22"/>
    </location>
</feature>
<dbReference type="InterPro" id="IPR013784">
    <property type="entry name" value="Carb-bd-like_fold"/>
</dbReference>
<dbReference type="GO" id="GO:0004180">
    <property type="term" value="F:carboxypeptidase activity"/>
    <property type="evidence" value="ECO:0007669"/>
    <property type="project" value="UniProtKB-KW"/>
</dbReference>
<sequence>MIIMKKIIMILALFLLIQCTKPTEDPTTGSIEGTVFNFTTGSFIGGAHIVTSPPTSAVLSDTLAGLFKIDHVDPGIYRITAVKYGFDTSSVSVSVLAGQITTADITLRPDTSSVDTVKTVSYE</sequence>
<keyword evidence="2" id="KW-0645">Protease</keyword>
<dbReference type="Proteomes" id="UP000886005">
    <property type="component" value="Unassembled WGS sequence"/>
</dbReference>
<gene>
    <name evidence="2" type="ORF">ENJ10_03565</name>
</gene>
<name>A0A7V1LKK8_CALAY</name>
<evidence type="ECO:0000256" key="1">
    <source>
        <dbReference type="SAM" id="SignalP"/>
    </source>
</evidence>
<keyword evidence="2" id="KW-0378">Hydrolase</keyword>
<proteinExistence type="predicted"/>
<dbReference type="AlphaFoldDB" id="A0A7V1LKK8"/>